<dbReference type="STRING" id="105785.A0A2J7PN99"/>
<dbReference type="InParanoid" id="A0A2J7PN99"/>
<dbReference type="InterPro" id="IPR023250">
    <property type="entry name" value="Cyclin-dep_Kinase_2_interact"/>
</dbReference>
<dbReference type="OrthoDB" id="17066at2759"/>
<name>A0A2J7PN99_9NEOP</name>
<dbReference type="PANTHER" id="PTHR15827">
    <property type="entry name" value="CYCLIN-DEPENDENT KINASE 2-INTERACTING PROTEIN"/>
    <property type="match status" value="1"/>
</dbReference>
<comment type="caution">
    <text evidence="1">The sequence shown here is derived from an EMBL/GenBank/DDBJ whole genome shotgun (WGS) entry which is preliminary data.</text>
</comment>
<protein>
    <recommendedName>
        <fullName evidence="3">Cyclin-dependent kinase 2-interacting protein</fullName>
    </recommendedName>
</protein>
<accession>A0A2J7PN99</accession>
<dbReference type="Proteomes" id="UP000235965">
    <property type="component" value="Unassembled WGS sequence"/>
</dbReference>
<organism evidence="1 2">
    <name type="scientific">Cryptotermes secundus</name>
    <dbReference type="NCBI Taxonomy" id="105785"/>
    <lineage>
        <taxon>Eukaryota</taxon>
        <taxon>Metazoa</taxon>
        <taxon>Ecdysozoa</taxon>
        <taxon>Arthropoda</taxon>
        <taxon>Hexapoda</taxon>
        <taxon>Insecta</taxon>
        <taxon>Pterygota</taxon>
        <taxon>Neoptera</taxon>
        <taxon>Polyneoptera</taxon>
        <taxon>Dictyoptera</taxon>
        <taxon>Blattodea</taxon>
        <taxon>Blattoidea</taxon>
        <taxon>Termitoidae</taxon>
        <taxon>Kalotermitidae</taxon>
        <taxon>Cryptotermitinae</taxon>
        <taxon>Cryptotermes</taxon>
    </lineage>
</organism>
<dbReference type="FunCoup" id="A0A2J7PN99">
    <property type="interactions" value="1"/>
</dbReference>
<reference evidence="1 2" key="1">
    <citation type="submission" date="2017-12" db="EMBL/GenBank/DDBJ databases">
        <title>Hemimetabolous genomes reveal molecular basis of termite eusociality.</title>
        <authorList>
            <person name="Harrison M.C."/>
            <person name="Jongepier E."/>
            <person name="Robertson H.M."/>
            <person name="Arning N."/>
            <person name="Bitard-Feildel T."/>
            <person name="Chao H."/>
            <person name="Childers C.P."/>
            <person name="Dinh H."/>
            <person name="Doddapaneni H."/>
            <person name="Dugan S."/>
            <person name="Gowin J."/>
            <person name="Greiner C."/>
            <person name="Han Y."/>
            <person name="Hu H."/>
            <person name="Hughes D.S.T."/>
            <person name="Huylmans A.-K."/>
            <person name="Kemena C."/>
            <person name="Kremer L.P.M."/>
            <person name="Lee S.L."/>
            <person name="Lopez-Ezquerra A."/>
            <person name="Mallet L."/>
            <person name="Monroy-Kuhn J.M."/>
            <person name="Moser A."/>
            <person name="Murali S.C."/>
            <person name="Muzny D.M."/>
            <person name="Otani S."/>
            <person name="Piulachs M.-D."/>
            <person name="Poelchau M."/>
            <person name="Qu J."/>
            <person name="Schaub F."/>
            <person name="Wada-Katsumata A."/>
            <person name="Worley K.C."/>
            <person name="Xie Q."/>
            <person name="Ylla G."/>
            <person name="Poulsen M."/>
            <person name="Gibbs R.A."/>
            <person name="Schal C."/>
            <person name="Richards S."/>
            <person name="Belles X."/>
            <person name="Korb J."/>
            <person name="Bornberg-Bauer E."/>
        </authorList>
    </citation>
    <scope>NUCLEOTIDE SEQUENCE [LARGE SCALE GENOMIC DNA]</scope>
    <source>
        <tissue evidence="1">Whole body</tissue>
    </source>
</reference>
<dbReference type="AlphaFoldDB" id="A0A2J7PN99"/>
<evidence type="ECO:0000313" key="1">
    <source>
        <dbReference type="EMBL" id="PNF17813.1"/>
    </source>
</evidence>
<proteinExistence type="predicted"/>
<keyword evidence="2" id="KW-1185">Reference proteome</keyword>
<evidence type="ECO:0000313" key="2">
    <source>
        <dbReference type="Proteomes" id="UP000235965"/>
    </source>
</evidence>
<dbReference type="EMBL" id="NEVH01023955">
    <property type="protein sequence ID" value="PNF17813.1"/>
    <property type="molecule type" value="Genomic_DNA"/>
</dbReference>
<evidence type="ECO:0008006" key="3">
    <source>
        <dbReference type="Google" id="ProtNLM"/>
    </source>
</evidence>
<dbReference type="PRINTS" id="PR02040">
    <property type="entry name" value="CDK2IP"/>
</dbReference>
<gene>
    <name evidence="1" type="ORF">B7P43_G05806</name>
</gene>
<sequence>MEGITSFGNKSLPHFSGVAVQESPAKKLLQCGNLTGNARRVRDLAADLYNLIQEWNAQHLLGVQILNIITSMKLPVLIEGGAEGSSQIYPEGLQEQCEQLNEVVQTMNEIVGQLRAVTQQMYSVGKLEKLQNINKTPLFLTWSSDRYGQVSEEVYEAYALELRAKNRVKNNIAHCSTKAAIMYHVATWVHQPYIDTNVDLLVESLLHETGHRCYH</sequence>
<dbReference type="PANTHER" id="PTHR15827:SF2">
    <property type="entry name" value="CYCLIN-DEPENDENT KINASE 2-INTERACTING PROTEIN"/>
    <property type="match status" value="1"/>
</dbReference>